<dbReference type="EMBL" id="KE346368">
    <property type="protein sequence ID" value="KJE95231.1"/>
    <property type="molecule type" value="Genomic_DNA"/>
</dbReference>
<dbReference type="RefSeq" id="XP_004346381.1">
    <property type="nucleotide sequence ID" value="XM_004346331.2"/>
</dbReference>
<dbReference type="OrthoDB" id="272703at2759"/>
<name>A0A0D2UJG6_CAPO3</name>
<dbReference type="InParanoid" id="A0A0D2UJG6"/>
<organism evidence="2 3">
    <name type="scientific">Capsaspora owczarzaki (strain ATCC 30864)</name>
    <dbReference type="NCBI Taxonomy" id="595528"/>
    <lineage>
        <taxon>Eukaryota</taxon>
        <taxon>Filasterea</taxon>
        <taxon>Capsaspora</taxon>
    </lineage>
</organism>
<evidence type="ECO:0000259" key="1">
    <source>
        <dbReference type="Pfam" id="PF14216"/>
    </source>
</evidence>
<reference evidence="2" key="1">
    <citation type="submission" date="2011-02" db="EMBL/GenBank/DDBJ databases">
        <title>The Genome Sequence of Capsaspora owczarzaki ATCC 30864.</title>
        <authorList>
            <consortium name="The Broad Institute Genome Sequencing Platform"/>
            <person name="Russ C."/>
            <person name="Cuomo C."/>
            <person name="Burger G."/>
            <person name="Gray M.W."/>
            <person name="Holland P.W.H."/>
            <person name="King N."/>
            <person name="Lang F.B.F."/>
            <person name="Roger A.J."/>
            <person name="Ruiz-Trillo I."/>
            <person name="Young S.K."/>
            <person name="Zeng Q."/>
            <person name="Gargeya S."/>
            <person name="Alvarado L."/>
            <person name="Berlin A."/>
            <person name="Chapman S.B."/>
            <person name="Chen Z."/>
            <person name="Freedman E."/>
            <person name="Gellesch M."/>
            <person name="Goldberg J."/>
            <person name="Griggs A."/>
            <person name="Gujja S."/>
            <person name="Heilman E."/>
            <person name="Heiman D."/>
            <person name="Howarth C."/>
            <person name="Mehta T."/>
            <person name="Neiman D."/>
            <person name="Pearson M."/>
            <person name="Roberts A."/>
            <person name="Saif S."/>
            <person name="Shea T."/>
            <person name="Shenoy N."/>
            <person name="Sisk P."/>
            <person name="Stolte C."/>
            <person name="Sykes S."/>
            <person name="White J."/>
            <person name="Yandava C."/>
            <person name="Haas B."/>
            <person name="Nusbaum C."/>
            <person name="Birren B."/>
        </authorList>
    </citation>
    <scope>NUCLEOTIDE SEQUENCE</scope>
    <source>
        <strain evidence="2">ATCC 30864</strain>
    </source>
</reference>
<protein>
    <recommendedName>
        <fullName evidence="1">DUF4326 domain-containing protein</fullName>
    </recommendedName>
</protein>
<sequence length="159" mass="17500">MASQMKHQQSNPEVICCPASTIDTASDDSSFQQLHVLAAAESAALTKQFRQRSLQLVAEQQTRVVRLKRKNGAVVQGCDIYIGRACNQGGWHLPSSKWANPFSVSKCGSRKEAVRRFEQYLLSRPDLLAALPELRGKVLGCWCAPELCHGHILAKLANA</sequence>
<accession>A0A0D2UJG6</accession>
<dbReference type="PhylomeDB" id="A0A0D2UJG6"/>
<dbReference type="eggNOG" id="ENOG502SBEV">
    <property type="taxonomic scope" value="Eukaryota"/>
</dbReference>
<dbReference type="Proteomes" id="UP000008743">
    <property type="component" value="Unassembled WGS sequence"/>
</dbReference>
<keyword evidence="3" id="KW-1185">Reference proteome</keyword>
<dbReference type="InterPro" id="IPR025475">
    <property type="entry name" value="DUF4326"/>
</dbReference>
<proteinExistence type="predicted"/>
<dbReference type="Pfam" id="PF14216">
    <property type="entry name" value="DUF4326"/>
    <property type="match status" value="1"/>
</dbReference>
<feature type="domain" description="DUF4326" evidence="1">
    <location>
        <begin position="68"/>
        <end position="154"/>
    </location>
</feature>
<gene>
    <name evidence="2" type="ORF">CAOG_005708</name>
</gene>
<dbReference type="AlphaFoldDB" id="A0A0D2UJG6"/>
<evidence type="ECO:0000313" key="3">
    <source>
        <dbReference type="Proteomes" id="UP000008743"/>
    </source>
</evidence>
<evidence type="ECO:0000313" key="2">
    <source>
        <dbReference type="EMBL" id="KJE95231.1"/>
    </source>
</evidence>